<protein>
    <submittedName>
        <fullName evidence="2">Uncharacterized protein</fullName>
    </submittedName>
</protein>
<keyword evidence="3" id="KW-1185">Reference proteome</keyword>
<evidence type="ECO:0000313" key="3">
    <source>
        <dbReference type="Proteomes" id="UP001160519"/>
    </source>
</evidence>
<gene>
    <name evidence="2" type="ORF">PSU93_07615</name>
</gene>
<organism evidence="2 3">
    <name type="scientific">Candidatus Methylobacter titanis</name>
    <dbReference type="NCBI Taxonomy" id="3053457"/>
    <lineage>
        <taxon>Bacteria</taxon>
        <taxon>Pseudomonadati</taxon>
        <taxon>Pseudomonadota</taxon>
        <taxon>Gammaproteobacteria</taxon>
        <taxon>Methylococcales</taxon>
        <taxon>Methylococcaceae</taxon>
        <taxon>Methylobacter</taxon>
    </lineage>
</organism>
<evidence type="ECO:0000313" key="2">
    <source>
        <dbReference type="EMBL" id="MDI1230998.1"/>
    </source>
</evidence>
<keyword evidence="1" id="KW-0732">Signal</keyword>
<dbReference type="Proteomes" id="UP001160519">
    <property type="component" value="Unassembled WGS sequence"/>
</dbReference>
<evidence type="ECO:0000256" key="1">
    <source>
        <dbReference type="SAM" id="SignalP"/>
    </source>
</evidence>
<reference evidence="2" key="1">
    <citation type="submission" date="2023-01" db="EMBL/GenBank/DDBJ databases">
        <title>Biogeochemical cycle of methane in antarctic sediments.</title>
        <authorList>
            <person name="Roldan D.M."/>
            <person name="Menes R.J."/>
        </authorList>
    </citation>
    <scope>NUCLEOTIDE SEQUENCE [LARGE SCALE GENOMIC DNA]</scope>
    <source>
        <strain evidence="2">K-2018 MAG008</strain>
    </source>
</reference>
<dbReference type="EMBL" id="JAQSDF010000018">
    <property type="protein sequence ID" value="MDI1230998.1"/>
    <property type="molecule type" value="Genomic_DNA"/>
</dbReference>
<feature type="chain" id="PRO_5041369675" evidence="1">
    <location>
        <begin position="27"/>
        <end position="127"/>
    </location>
</feature>
<feature type="signal peptide" evidence="1">
    <location>
        <begin position="1"/>
        <end position="26"/>
    </location>
</feature>
<proteinExistence type="predicted"/>
<dbReference type="AlphaFoldDB" id="A0AA43Q805"/>
<accession>A0AA43Q805</accession>
<sequence>MKVFKKILISLVMAMSMAAISSSAFAAPEGEAVVKEAIENTLEGIATAQAAIKSGDLSNVADIILKAAQDSKEFRFELTERQRQKATNLLKSARKSFNAGNVEAGEAELAESLALFIEMKAKYDLTH</sequence>
<comment type="caution">
    <text evidence="2">The sequence shown here is derived from an EMBL/GenBank/DDBJ whole genome shotgun (WGS) entry which is preliminary data.</text>
</comment>
<name>A0AA43Q805_9GAMM</name>